<evidence type="ECO:0000313" key="4">
    <source>
        <dbReference type="Proteomes" id="UP000247152"/>
    </source>
</evidence>
<comment type="caution">
    <text evidence="2">The sequence shown here is derived from an EMBL/GenBank/DDBJ whole genome shotgun (WGS) entry which is preliminary data.</text>
</comment>
<dbReference type="Proteomes" id="UP000287374">
    <property type="component" value="Unassembled WGS sequence"/>
</dbReference>
<accession>A0A317TXZ3</accession>
<dbReference type="EMBL" id="RZGX01000019">
    <property type="protein sequence ID" value="RUR21105.1"/>
    <property type="molecule type" value="Genomic_DNA"/>
</dbReference>
<evidence type="ECO:0000313" key="3">
    <source>
        <dbReference type="EMBL" id="RUR21105.1"/>
    </source>
</evidence>
<keyword evidence="5" id="KW-1185">Reference proteome</keyword>
<dbReference type="EMBL" id="QHJG01000044">
    <property type="protein sequence ID" value="PWY54119.1"/>
    <property type="molecule type" value="Genomic_DNA"/>
</dbReference>
<evidence type="ECO:0000313" key="1">
    <source>
        <dbReference type="EMBL" id="PWY54119.1"/>
    </source>
</evidence>
<name>A0A317TXZ3_9GAMM</name>
<evidence type="ECO:0008006" key="6">
    <source>
        <dbReference type="Google" id="ProtNLM"/>
    </source>
</evidence>
<proteinExistence type="predicted"/>
<reference evidence="2 4" key="1">
    <citation type="submission" date="2018-05" db="EMBL/GenBank/DDBJ databases">
        <title>Legionella qingyii sp.nov., whole genome shotgun sequence.</title>
        <authorList>
            <person name="Wu H."/>
            <person name="Zhu Q."/>
            <person name="Hu C."/>
        </authorList>
    </citation>
    <scope>NUCLEOTIDE SEQUENCE [LARGE SCALE GENOMIC DNA]</scope>
    <source>
        <strain evidence="2 4">HEB18</strain>
    </source>
</reference>
<dbReference type="RefSeq" id="WP_110143738.1">
    <property type="nucleotide sequence ID" value="NZ_QHJG01000034.1"/>
</dbReference>
<evidence type="ECO:0000313" key="2">
    <source>
        <dbReference type="EMBL" id="PWY54463.1"/>
    </source>
</evidence>
<reference evidence="3 5" key="2">
    <citation type="submission" date="2018-12" db="EMBL/GenBank/DDBJ databases">
        <title>Legionella sp,whole genome shotgun sequence.</title>
        <authorList>
            <person name="Wu H."/>
        </authorList>
    </citation>
    <scope>NUCLEOTIDE SEQUENCE [LARGE SCALE GENOMIC DNA]</scope>
    <source>
        <strain evidence="5">km489</strain>
        <strain evidence="3">Km489</strain>
    </source>
</reference>
<protein>
    <recommendedName>
        <fullName evidence="6">Antitoxin SocA-like Panacea domain-containing protein</fullName>
    </recommendedName>
</protein>
<dbReference type="AlphaFoldDB" id="A0A317TXZ3"/>
<sequence length="231" mass="26683">MNNEQLILGILEEAHNCGISPLLKTSLIKYLYLLEVYLAEECQGKTTPNWEWKFLHYGPFSTNVMKDIDTLETKKKIITIPSTSQENGKDCVLYKITDYQRTENLADLKVSVSVQSRIQADMKRYQQNLTKLLDYVYFKTNPMRNARPGDILNFTNCIKKNPNDYRVIQMKKISSKAIKEARNKLRILIDIRTQKSIIAHGSYDQVYYEGLNMLDEEPLDTGLEGQATLSD</sequence>
<dbReference type="OrthoDB" id="7068439at2"/>
<organism evidence="2 4">
    <name type="scientific">Legionella qingyii</name>
    <dbReference type="NCBI Taxonomy" id="2184757"/>
    <lineage>
        <taxon>Bacteria</taxon>
        <taxon>Pseudomonadati</taxon>
        <taxon>Pseudomonadota</taxon>
        <taxon>Gammaproteobacteria</taxon>
        <taxon>Legionellales</taxon>
        <taxon>Legionellaceae</taxon>
        <taxon>Legionella</taxon>
    </lineage>
</organism>
<dbReference type="Proteomes" id="UP000247152">
    <property type="component" value="Unassembled WGS sequence"/>
</dbReference>
<dbReference type="EMBL" id="QHJG01000034">
    <property type="protein sequence ID" value="PWY54463.1"/>
    <property type="molecule type" value="Genomic_DNA"/>
</dbReference>
<evidence type="ECO:0000313" key="5">
    <source>
        <dbReference type="Proteomes" id="UP000287374"/>
    </source>
</evidence>
<gene>
    <name evidence="2" type="ORF">DGG96_16985</name>
    <name evidence="1" type="ORF">DGG96_18605</name>
    <name evidence="3" type="ORF">ELY20_13410</name>
</gene>